<evidence type="ECO:0000256" key="4">
    <source>
        <dbReference type="ARBA" id="ARBA00012786"/>
    </source>
</evidence>
<evidence type="ECO:0000256" key="14">
    <source>
        <dbReference type="ARBA" id="ARBA00022989"/>
    </source>
</evidence>
<evidence type="ECO:0000256" key="17">
    <source>
        <dbReference type="ARBA" id="ARBA00047295"/>
    </source>
</evidence>
<dbReference type="SUPFAM" id="SSF81653">
    <property type="entry name" value="Calcium ATPase, transduction domain A"/>
    <property type="match status" value="1"/>
</dbReference>
<dbReference type="InterPro" id="IPR023214">
    <property type="entry name" value="HAD_sf"/>
</dbReference>
<dbReference type="SFLD" id="SFLDG00002">
    <property type="entry name" value="C1.7:_P-type_atpase_like"/>
    <property type="match status" value="1"/>
</dbReference>
<dbReference type="PANTHER" id="PTHR42861">
    <property type="entry name" value="CALCIUM-TRANSPORTING ATPASE"/>
    <property type="match status" value="1"/>
</dbReference>
<protein>
    <recommendedName>
        <fullName evidence="5">Magnesium-transporting ATPase, P-type 1</fullName>
        <ecNumber evidence="4">7.2.2.14</ecNumber>
    </recommendedName>
    <alternativeName>
        <fullName evidence="16">Mg(2+) transport ATPase, P-type 1</fullName>
    </alternativeName>
</protein>
<evidence type="ECO:0000256" key="13">
    <source>
        <dbReference type="ARBA" id="ARBA00022967"/>
    </source>
</evidence>
<dbReference type="InterPro" id="IPR023298">
    <property type="entry name" value="ATPase_P-typ_TM_dom_sf"/>
</dbReference>
<comment type="function">
    <text evidence="1">Mediates magnesium influx to the cytosol.</text>
</comment>
<evidence type="ECO:0000256" key="1">
    <source>
        <dbReference type="ARBA" id="ARBA00003954"/>
    </source>
</evidence>
<dbReference type="Gene3D" id="3.40.1110.10">
    <property type="entry name" value="Calcium-transporting ATPase, cytoplasmic domain N"/>
    <property type="match status" value="1"/>
</dbReference>
<dbReference type="Pfam" id="PF13246">
    <property type="entry name" value="Cation_ATPase"/>
    <property type="match status" value="1"/>
</dbReference>
<dbReference type="Proteomes" id="UP000199267">
    <property type="component" value="Unassembled WGS sequence"/>
</dbReference>
<keyword evidence="8" id="KW-0597">Phosphoprotein</keyword>
<dbReference type="PROSITE" id="PS00154">
    <property type="entry name" value="ATPASE_E1_E2"/>
    <property type="match status" value="1"/>
</dbReference>
<keyword evidence="7" id="KW-0997">Cell inner membrane</keyword>
<evidence type="ECO:0000256" key="18">
    <source>
        <dbReference type="SAM" id="Phobius"/>
    </source>
</evidence>
<evidence type="ECO:0000256" key="8">
    <source>
        <dbReference type="ARBA" id="ARBA00022553"/>
    </source>
</evidence>
<dbReference type="InterPro" id="IPR008250">
    <property type="entry name" value="ATPase_P-typ_transduc_dom_A_sf"/>
</dbReference>
<dbReference type="EMBL" id="FOFJ01000009">
    <property type="protein sequence ID" value="SEQ30246.1"/>
    <property type="molecule type" value="Genomic_DNA"/>
</dbReference>
<evidence type="ECO:0000313" key="21">
    <source>
        <dbReference type="Proteomes" id="UP000199267"/>
    </source>
</evidence>
<dbReference type="GO" id="GO:0015444">
    <property type="term" value="F:P-type magnesium transporter activity"/>
    <property type="evidence" value="ECO:0007669"/>
    <property type="project" value="UniProtKB-EC"/>
</dbReference>
<feature type="transmembrane region" description="Helical" evidence="18">
    <location>
        <begin position="305"/>
        <end position="330"/>
    </location>
</feature>
<dbReference type="SFLD" id="SFLDS00003">
    <property type="entry name" value="Haloacid_Dehalogenase"/>
    <property type="match status" value="1"/>
</dbReference>
<evidence type="ECO:0000256" key="16">
    <source>
        <dbReference type="ARBA" id="ARBA00029806"/>
    </source>
</evidence>
<keyword evidence="15 18" id="KW-0472">Membrane</keyword>
<evidence type="ECO:0000256" key="15">
    <source>
        <dbReference type="ARBA" id="ARBA00023136"/>
    </source>
</evidence>
<evidence type="ECO:0000256" key="11">
    <source>
        <dbReference type="ARBA" id="ARBA00022840"/>
    </source>
</evidence>
<comment type="catalytic activity">
    <reaction evidence="17">
        <text>Mg(2+)(out) + ATP + H2O = Mg(2+)(in) + ADP + phosphate + H(+)</text>
        <dbReference type="Rhea" id="RHEA:10260"/>
        <dbReference type="ChEBI" id="CHEBI:15377"/>
        <dbReference type="ChEBI" id="CHEBI:15378"/>
        <dbReference type="ChEBI" id="CHEBI:18420"/>
        <dbReference type="ChEBI" id="CHEBI:30616"/>
        <dbReference type="ChEBI" id="CHEBI:43474"/>
        <dbReference type="ChEBI" id="CHEBI:456216"/>
        <dbReference type="EC" id="7.2.2.14"/>
    </reaction>
</comment>
<proteinExistence type="inferred from homology"/>
<dbReference type="InterPro" id="IPR036412">
    <property type="entry name" value="HAD-like_sf"/>
</dbReference>
<evidence type="ECO:0000313" key="20">
    <source>
        <dbReference type="EMBL" id="SEQ30246.1"/>
    </source>
</evidence>
<dbReference type="InterPro" id="IPR006068">
    <property type="entry name" value="ATPase_P-typ_cation-transptr_C"/>
</dbReference>
<dbReference type="Gene3D" id="3.40.50.1000">
    <property type="entry name" value="HAD superfamily/HAD-like"/>
    <property type="match status" value="1"/>
</dbReference>
<comment type="similarity">
    <text evidence="3">Belongs to the cation transport ATPase (P-type) (TC 3.A.3) family. Type IIIB subfamily.</text>
</comment>
<evidence type="ECO:0000256" key="10">
    <source>
        <dbReference type="ARBA" id="ARBA00022741"/>
    </source>
</evidence>
<dbReference type="AlphaFoldDB" id="A0A1H9EWV3"/>
<evidence type="ECO:0000256" key="2">
    <source>
        <dbReference type="ARBA" id="ARBA00004429"/>
    </source>
</evidence>
<dbReference type="Pfam" id="PF00122">
    <property type="entry name" value="E1-E2_ATPase"/>
    <property type="match status" value="1"/>
</dbReference>
<evidence type="ECO:0000256" key="12">
    <source>
        <dbReference type="ARBA" id="ARBA00022842"/>
    </source>
</evidence>
<dbReference type="Gene3D" id="1.20.1110.10">
    <property type="entry name" value="Calcium-transporting ATPase, transmembrane domain"/>
    <property type="match status" value="1"/>
</dbReference>
<dbReference type="PRINTS" id="PR01836">
    <property type="entry name" value="MGATPASE"/>
</dbReference>
<evidence type="ECO:0000256" key="3">
    <source>
        <dbReference type="ARBA" id="ARBA00008746"/>
    </source>
</evidence>
<feature type="domain" description="Cation-transporting P-type ATPase N-terminal" evidence="19">
    <location>
        <begin position="42"/>
        <end position="113"/>
    </location>
</feature>
<dbReference type="InterPro" id="IPR001757">
    <property type="entry name" value="P_typ_ATPase"/>
</dbReference>
<dbReference type="InterPro" id="IPR059000">
    <property type="entry name" value="ATPase_P-type_domA"/>
</dbReference>
<dbReference type="GO" id="GO:0016887">
    <property type="term" value="F:ATP hydrolysis activity"/>
    <property type="evidence" value="ECO:0007669"/>
    <property type="project" value="InterPro"/>
</dbReference>
<dbReference type="SMART" id="SM00831">
    <property type="entry name" value="Cation_ATPase_N"/>
    <property type="match status" value="1"/>
</dbReference>
<dbReference type="SUPFAM" id="SSF56784">
    <property type="entry name" value="HAD-like"/>
    <property type="match status" value="1"/>
</dbReference>
<keyword evidence="11" id="KW-0067">ATP-binding</keyword>
<dbReference type="EC" id="7.2.2.14" evidence="4"/>
<dbReference type="NCBIfam" id="TIGR01494">
    <property type="entry name" value="ATPase_P-type"/>
    <property type="match status" value="2"/>
</dbReference>
<dbReference type="Pfam" id="PF00689">
    <property type="entry name" value="Cation_ATPase_C"/>
    <property type="match status" value="1"/>
</dbReference>
<keyword evidence="12" id="KW-0460">Magnesium</keyword>
<dbReference type="Pfam" id="PF00690">
    <property type="entry name" value="Cation_ATPase_N"/>
    <property type="match status" value="1"/>
</dbReference>
<dbReference type="InterPro" id="IPR023299">
    <property type="entry name" value="ATPase_P-typ_cyto_dom_N"/>
</dbReference>
<dbReference type="InterPro" id="IPR006415">
    <property type="entry name" value="P-type_ATPase_IIIB"/>
</dbReference>
<dbReference type="GO" id="GO:0005886">
    <property type="term" value="C:plasma membrane"/>
    <property type="evidence" value="ECO:0007669"/>
    <property type="project" value="UniProtKB-SubCell"/>
</dbReference>
<evidence type="ECO:0000256" key="9">
    <source>
        <dbReference type="ARBA" id="ARBA00022692"/>
    </source>
</evidence>
<sequence length="890" mass="96141">MGSSNDMDSSAGGLGSGFSRWLNLRRALRPPQGERPAEPGEPWWSWTPAQAFAALDSRAEGLSGAAAATRQGAGRTPEQGRSRGLPRIFLEQLRSPLVLILIFASVVSLVVHDWLDAGIVLAIVLVGALLGTVQEYRASSALEQLRRRVAITARVRRDGVPVEIPAGEVVPGDVIELSAGSLIPADGLLLEARDCFASQSLLTGETFPVEKQPGLAEPQASLAERSNCLFMGSSLRSGTATLLAVRIGSASEYGQIARSLSLRPPETEFERGLRHFGSLLLKVMLLMVVGVLAANILLGRPTVDTLLFAIALAVGLSPELLPAILGITLAQGAQRMARRGVIVRQLNAIENLGAMDVLCTDKTGTLTRGVVQLDGALAPDGQPSARCLLLACLNASLQTGLANALDAALVATAQEQGLDLGAFRKLDEIPYDFVRKRLALVVEDADGEALMIVKGALDKVLERCTRIGEGEAAAPLDEAALADIRERYAQWSARGYRVLGLASRRLARQARYAEADERKLAFAGFLLFFDPPEPGVRETLQALGRLGVAVKIISGDNRLVTQHVAEAVGIPAERVITGGELLQMKEEALLNLAPQVALFAEVDPNQKERIILALQKTGHVVGFLGDGINDAPALHAADVGVSVDQAVDVAREAADFVLLRHDLDLLRQGIDEGRHTFANTLKYIFITTSANFGNMISMALASLFLPFLPLLAKQILLNNFLSDIPAMGIAGDNVDREWERTPHHWDIREVRNFMVVFGLVSSAFDLLTFGVLFYFVGERPELFRSGWFVESLLTELAIIFVVRTYKPFYRSRPGRLLLSSTLAVMLLTVLLPYTPAGTWFDLVPLPPVLLATIVLITLLYAAASEAVKRRFYAAARRPRGAARRYRGGVG</sequence>
<organism evidence="20 21">
    <name type="scientific">Azotobacter beijerinckii</name>
    <dbReference type="NCBI Taxonomy" id="170623"/>
    <lineage>
        <taxon>Bacteria</taxon>
        <taxon>Pseudomonadati</taxon>
        <taxon>Pseudomonadota</taxon>
        <taxon>Gammaproteobacteria</taxon>
        <taxon>Pseudomonadales</taxon>
        <taxon>Pseudomonadaceae</taxon>
        <taxon>Azotobacter</taxon>
    </lineage>
</organism>
<dbReference type="GO" id="GO:0005524">
    <property type="term" value="F:ATP binding"/>
    <property type="evidence" value="ECO:0007669"/>
    <property type="project" value="UniProtKB-KW"/>
</dbReference>
<gene>
    <name evidence="20" type="ORF">SAMN04244573_01342</name>
</gene>
<keyword evidence="6" id="KW-1003">Cell membrane</keyword>
<keyword evidence="10" id="KW-0547">Nucleotide-binding</keyword>
<evidence type="ECO:0000256" key="5">
    <source>
        <dbReference type="ARBA" id="ARBA00013555"/>
    </source>
</evidence>
<feature type="transmembrane region" description="Helical" evidence="18">
    <location>
        <begin position="814"/>
        <end position="833"/>
    </location>
</feature>
<name>A0A1H9EWV3_9GAMM</name>
<keyword evidence="14 18" id="KW-1133">Transmembrane helix</keyword>
<feature type="transmembrane region" description="Helical" evidence="18">
    <location>
        <begin position="117"/>
        <end position="138"/>
    </location>
</feature>
<keyword evidence="9 18" id="KW-0812">Transmembrane</keyword>
<comment type="subcellular location">
    <subcellularLocation>
        <location evidence="2">Cell inner membrane</location>
        <topology evidence="2">Multi-pass membrane protein</topology>
    </subcellularLocation>
</comment>
<dbReference type="SUPFAM" id="SSF81665">
    <property type="entry name" value="Calcium ATPase, transmembrane domain M"/>
    <property type="match status" value="1"/>
</dbReference>
<reference evidence="20 21" key="1">
    <citation type="submission" date="2016-10" db="EMBL/GenBank/DDBJ databases">
        <authorList>
            <person name="de Groot N.N."/>
        </authorList>
    </citation>
    <scope>NUCLEOTIDE SEQUENCE [LARGE SCALE GENOMIC DNA]</scope>
    <source>
        <strain evidence="20 21">DSM 378</strain>
    </source>
</reference>
<dbReference type="InterPro" id="IPR018303">
    <property type="entry name" value="ATPase_P-typ_P_site"/>
</dbReference>
<feature type="transmembrane region" description="Helical" evidence="18">
    <location>
        <begin position="753"/>
        <end position="776"/>
    </location>
</feature>
<dbReference type="InterPro" id="IPR004014">
    <property type="entry name" value="ATPase_P-typ_cation-transptr_N"/>
</dbReference>
<accession>A0A1H9EWV3</accession>
<dbReference type="SFLD" id="SFLDF00027">
    <property type="entry name" value="p-type_atpase"/>
    <property type="match status" value="1"/>
</dbReference>
<dbReference type="NCBIfam" id="TIGR01524">
    <property type="entry name" value="ATPase-IIIB_Mg"/>
    <property type="match status" value="1"/>
</dbReference>
<feature type="transmembrane region" description="Helical" evidence="18">
    <location>
        <begin position="93"/>
        <end position="111"/>
    </location>
</feature>
<dbReference type="InterPro" id="IPR044492">
    <property type="entry name" value="P_typ_ATPase_HD_dom"/>
</dbReference>
<keyword evidence="13" id="KW-1278">Translocase</keyword>
<evidence type="ECO:0000259" key="19">
    <source>
        <dbReference type="SMART" id="SM00831"/>
    </source>
</evidence>
<feature type="transmembrane region" description="Helical" evidence="18">
    <location>
        <begin position="279"/>
        <end position="299"/>
    </location>
</feature>
<evidence type="ECO:0000256" key="6">
    <source>
        <dbReference type="ARBA" id="ARBA00022475"/>
    </source>
</evidence>
<dbReference type="Gene3D" id="2.70.150.10">
    <property type="entry name" value="Calcium-transporting ATPase, cytoplasmic transduction domain A"/>
    <property type="match status" value="1"/>
</dbReference>
<evidence type="ECO:0000256" key="7">
    <source>
        <dbReference type="ARBA" id="ARBA00022519"/>
    </source>
</evidence>
<feature type="transmembrane region" description="Helical" evidence="18">
    <location>
        <begin position="845"/>
        <end position="863"/>
    </location>
</feature>